<dbReference type="InterPro" id="IPR051082">
    <property type="entry name" value="Pentapeptide-BTB/POZ_domain"/>
</dbReference>
<dbReference type="SUPFAM" id="SSF141571">
    <property type="entry name" value="Pentapeptide repeat-like"/>
    <property type="match status" value="1"/>
</dbReference>
<keyword evidence="3" id="KW-1185">Reference proteome</keyword>
<dbReference type="Gene3D" id="2.160.20.80">
    <property type="entry name" value="E3 ubiquitin-protein ligase SopA"/>
    <property type="match status" value="1"/>
</dbReference>
<name>A0A1U7JKU9_9HYPH</name>
<protein>
    <recommendedName>
        <fullName evidence="4">Pentapeptide repeat-containing protein</fullName>
    </recommendedName>
</protein>
<dbReference type="Proteomes" id="UP000185783">
    <property type="component" value="Unassembled WGS sequence"/>
</dbReference>
<sequence length="250" mass="27183">MPLGQSDAMTQAGNDSRGQGWSSGCRRACALALCVLVAACANVKPSVQDWFPSSSVNGDLPWGEIAGRNLNGVQWAGRRFEGQTFRNLSFVGADLTGVNFNRATLENVDLSLATLNRASFRGAKLRNVTFYAGSLRGVDFTGARLETVILDATDLRGSCFEKSDLWEVPFEGARLSGGSYPEQHPPNVWPRSFYAVVEQLPCPGGTDAATALYGQYQPPVEVKPISGPLYKRGRLRVRPDDAPRRTPESR</sequence>
<gene>
    <name evidence="2" type="ORF">A3843_02720</name>
</gene>
<reference evidence="2 3" key="1">
    <citation type="submission" date="2016-03" db="EMBL/GenBank/DDBJ databases">
        <title>Genome sequence of Nesiotobacter sp. nov., a moderately halophilic alphaproteobacterium isolated from the Yellow Sea, China.</title>
        <authorList>
            <person name="Zhang G."/>
            <person name="Zhang R."/>
        </authorList>
    </citation>
    <scope>NUCLEOTIDE SEQUENCE [LARGE SCALE GENOMIC DNA]</scope>
    <source>
        <strain evidence="2 3">WB1-6</strain>
    </source>
</reference>
<evidence type="ECO:0000256" key="1">
    <source>
        <dbReference type="SAM" id="MobiDB-lite"/>
    </source>
</evidence>
<dbReference type="InterPro" id="IPR001646">
    <property type="entry name" value="5peptide_repeat"/>
</dbReference>
<proteinExistence type="predicted"/>
<evidence type="ECO:0008006" key="4">
    <source>
        <dbReference type="Google" id="ProtNLM"/>
    </source>
</evidence>
<dbReference type="STRING" id="197461.A3843_02720"/>
<evidence type="ECO:0000313" key="2">
    <source>
        <dbReference type="EMBL" id="OKL45271.1"/>
    </source>
</evidence>
<feature type="compositionally biased region" description="Polar residues" evidence="1">
    <location>
        <begin position="7"/>
        <end position="20"/>
    </location>
</feature>
<evidence type="ECO:0000313" key="3">
    <source>
        <dbReference type="Proteomes" id="UP000185783"/>
    </source>
</evidence>
<dbReference type="EMBL" id="LVVZ01000005">
    <property type="protein sequence ID" value="OKL45271.1"/>
    <property type="molecule type" value="Genomic_DNA"/>
</dbReference>
<accession>A0A1U7JKU9</accession>
<dbReference type="PANTHER" id="PTHR14136">
    <property type="entry name" value="BTB_POZ DOMAIN-CONTAINING PROTEIN KCTD9"/>
    <property type="match status" value="1"/>
</dbReference>
<comment type="caution">
    <text evidence="2">The sequence shown here is derived from an EMBL/GenBank/DDBJ whole genome shotgun (WGS) entry which is preliminary data.</text>
</comment>
<dbReference type="PANTHER" id="PTHR14136:SF17">
    <property type="entry name" value="BTB_POZ DOMAIN-CONTAINING PROTEIN KCTD9"/>
    <property type="match status" value="1"/>
</dbReference>
<feature type="region of interest" description="Disordered" evidence="1">
    <location>
        <begin position="1"/>
        <end position="20"/>
    </location>
</feature>
<organism evidence="2 3">
    <name type="scientific">Pseudovibrio exalbescens</name>
    <dbReference type="NCBI Taxonomy" id="197461"/>
    <lineage>
        <taxon>Bacteria</taxon>
        <taxon>Pseudomonadati</taxon>
        <taxon>Pseudomonadota</taxon>
        <taxon>Alphaproteobacteria</taxon>
        <taxon>Hyphomicrobiales</taxon>
        <taxon>Stappiaceae</taxon>
        <taxon>Pseudovibrio</taxon>
    </lineage>
</organism>
<dbReference type="AlphaFoldDB" id="A0A1U7JKU9"/>
<dbReference type="Pfam" id="PF13599">
    <property type="entry name" value="Pentapeptide_4"/>
    <property type="match status" value="1"/>
</dbReference>